<evidence type="ECO:0000313" key="2">
    <source>
        <dbReference type="Proteomes" id="UP000008637"/>
    </source>
</evidence>
<accession>E8ZKU0</accession>
<name>E8ZKU0_MYCHL</name>
<dbReference type="KEGG" id="mha:HF1_02480"/>
<dbReference type="AlphaFoldDB" id="E8ZKU0"/>
<sequence>MSLSLPTKIASGVVVGGTAATAGGLYLHTGTVKPQTHLIKDLLAVKNPEKRLIDKSDDGSTAEWKGSWKSYREFYKDKKSNPFSLTSDQLKESGNSVNAPSEFRDGCKSVSLEKAVDETDERYRAILSYCTRDTLFKDLILESGREIISSSNGDWKESWKDYRQVNNGKQAQKDTWQLSDWSSKKDNDNTISDDLKTKCESKLSGKTGGKVSDDYSNIVKWCSKSKKS</sequence>
<dbReference type="Proteomes" id="UP000008637">
    <property type="component" value="Chromosome"/>
</dbReference>
<reference evidence="1 2" key="1">
    <citation type="journal article" date="2011" name="J. Bacteriol.">
        <title>Complete genome sequence of Mycoplasma haemofelis, a hemotropic mycoplasma.</title>
        <authorList>
            <person name="Barker E.N."/>
            <person name="Helps C.R."/>
            <person name="Peters I.R."/>
            <person name="Darby A.C."/>
            <person name="Radford A.D."/>
            <person name="Tasker S."/>
        </authorList>
    </citation>
    <scope>NUCLEOTIDE SEQUENCE [LARGE SCALE GENOMIC DNA]</scope>
    <source>
        <strain evidence="1 2">Langford 1</strain>
    </source>
</reference>
<keyword evidence="2" id="KW-1185">Reference proteome</keyword>
<evidence type="ECO:0000313" key="1">
    <source>
        <dbReference type="EMBL" id="CBY92256.1"/>
    </source>
</evidence>
<dbReference type="EMBL" id="FR773153">
    <property type="protein sequence ID" value="CBY92256.1"/>
    <property type="molecule type" value="Genomic_DNA"/>
</dbReference>
<proteinExistence type="predicted"/>
<gene>
    <name evidence="1" type="ordered locus">HF1_02480</name>
</gene>
<organism evidence="1 2">
    <name type="scientific">Mycoplasma haemofelis (strain Langford 1)</name>
    <name type="common">Haemobartonella felis</name>
    <dbReference type="NCBI Taxonomy" id="941640"/>
    <lineage>
        <taxon>Bacteria</taxon>
        <taxon>Bacillati</taxon>
        <taxon>Mycoplasmatota</taxon>
        <taxon>Mollicutes</taxon>
        <taxon>Mycoplasmataceae</taxon>
        <taxon>Mycoplasma</taxon>
    </lineage>
</organism>
<dbReference type="HOGENOM" id="CLU_098620_0_0_14"/>
<protein>
    <submittedName>
        <fullName evidence="1">Uncharacterized protein</fullName>
    </submittedName>
</protein>
<dbReference type="OrthoDB" id="199743at2"/>